<dbReference type="GO" id="GO:0003954">
    <property type="term" value="F:NADH dehydrogenase activity"/>
    <property type="evidence" value="ECO:0007669"/>
    <property type="project" value="TreeGrafter"/>
</dbReference>
<feature type="transmembrane region" description="Helical" evidence="6">
    <location>
        <begin position="34"/>
        <end position="52"/>
    </location>
</feature>
<dbReference type="GO" id="GO:0016020">
    <property type="term" value="C:membrane"/>
    <property type="evidence" value="ECO:0007669"/>
    <property type="project" value="UniProtKB-SubCell"/>
</dbReference>
<dbReference type="HOGENOM" id="CLU_007100_6_2_6"/>
<dbReference type="eggNOG" id="COG1009">
    <property type="taxonomic scope" value="Bacteria"/>
</dbReference>
<feature type="transmembrane region" description="Helical" evidence="6">
    <location>
        <begin position="138"/>
        <end position="157"/>
    </location>
</feature>
<sequence>MADWLWLIPGFPLLGALINAGFGQRLGVPVVKRLAALMPLLSSGVILILWLQHAAHPDLTDRIWTWMTVGSFVARIGLHVDAVSLVMISIAAFVGFLIHLYSQQFLAGDYGERRYYFYLNLFVGGMLILTMADNLLLLYLGWETVGLCSYALVAHWYRLRKNAWAGRKAFVVTRIGDMTFAIGIFLLFAQYHTLDIQRLLPMIQAQPAPSVLLAASALVLIGALAKSAQFPLHLWLPDSMAGPSTVSALIHAATMVTAGVYLSIRLLPLFAAVPGMLSVIALLGAWTAFYAASCGLAQVDIKRVLAYSTISQLGYMFLAVGIGAPALGLFHLLVHACFKALLFMAAGAVISIYAEDHDIRHMGGLKRQQPLLRWTFLAGISALAAVPVISAGFYSKDAIIDASWLAPHGILLYTLALAGALLTAAYAFRLYFLVFEGEPRGGEPYRLGWGMKIPLLILAIASVGIGWLQFPPGWPGPHLWLPWLQRELGPTPEPTGSLAAILEAVGAMVTLVGIGLGYLAARWERQGRGLSRITFLAQAWHLDALALRFLPPVLYGAATFLRQGVEGLLFRSAILGGLREGLQWSGVALAWGENGLISRYVAFMLLGLLLLVLLLWGGP</sequence>
<keyword evidence="9" id="KW-0560">Oxidoreductase</keyword>
<organism evidence="9 10">
    <name type="scientific">Acidithiobacillus caldus (strain ATCC 51756 / DSM 8584 / KU)</name>
    <dbReference type="NCBI Taxonomy" id="637389"/>
    <lineage>
        <taxon>Bacteria</taxon>
        <taxon>Pseudomonadati</taxon>
        <taxon>Pseudomonadota</taxon>
        <taxon>Acidithiobacillia</taxon>
        <taxon>Acidithiobacillales</taxon>
        <taxon>Acidithiobacillaceae</taxon>
        <taxon>Acidithiobacillus</taxon>
    </lineage>
</organism>
<evidence type="ECO:0000256" key="5">
    <source>
        <dbReference type="RuleBase" id="RU000320"/>
    </source>
</evidence>
<dbReference type="RefSeq" id="WP_038472297.1">
    <property type="nucleotide sequence ID" value="NZ_CP005986.1"/>
</dbReference>
<dbReference type="NCBIfam" id="NF005141">
    <property type="entry name" value="PRK06590.1"/>
    <property type="match status" value="1"/>
</dbReference>
<feature type="transmembrane region" description="Helical" evidence="6">
    <location>
        <begin position="304"/>
        <end position="326"/>
    </location>
</feature>
<feature type="transmembrane region" description="Helical" evidence="6">
    <location>
        <begin position="410"/>
        <end position="432"/>
    </location>
</feature>
<feature type="transmembrane region" description="Helical" evidence="6">
    <location>
        <begin position="6"/>
        <end position="22"/>
    </location>
</feature>
<evidence type="ECO:0000313" key="10">
    <source>
        <dbReference type="Proteomes" id="UP000005522"/>
    </source>
</evidence>
<evidence type="ECO:0000259" key="7">
    <source>
        <dbReference type="Pfam" id="PF00361"/>
    </source>
</evidence>
<feature type="transmembrane region" description="Helical" evidence="6">
    <location>
        <begin position="169"/>
        <end position="188"/>
    </location>
</feature>
<keyword evidence="4 6" id="KW-0472">Membrane</keyword>
<evidence type="ECO:0000256" key="6">
    <source>
        <dbReference type="SAM" id="Phobius"/>
    </source>
</evidence>
<feature type="transmembrane region" description="Helical" evidence="6">
    <location>
        <begin position="208"/>
        <end position="225"/>
    </location>
</feature>
<feature type="transmembrane region" description="Helical" evidence="6">
    <location>
        <begin position="72"/>
        <end position="94"/>
    </location>
</feature>
<evidence type="ECO:0000256" key="3">
    <source>
        <dbReference type="ARBA" id="ARBA00022989"/>
    </source>
</evidence>
<feature type="transmembrane region" description="Helical" evidence="6">
    <location>
        <begin position="597"/>
        <end position="616"/>
    </location>
</feature>
<dbReference type="PANTHER" id="PTHR42829:SF2">
    <property type="entry name" value="NADH-UBIQUINONE OXIDOREDUCTASE CHAIN 5"/>
    <property type="match status" value="1"/>
</dbReference>
<dbReference type="GO" id="GO:0015990">
    <property type="term" value="P:electron transport coupled proton transport"/>
    <property type="evidence" value="ECO:0007669"/>
    <property type="project" value="TreeGrafter"/>
</dbReference>
<accession>A0A059ZTZ9</accession>
<proteinExistence type="predicted"/>
<dbReference type="EMBL" id="CP005986">
    <property type="protein sequence ID" value="AIA56269.1"/>
    <property type="molecule type" value="Genomic_DNA"/>
</dbReference>
<dbReference type="KEGG" id="acz:Acaty_c2425"/>
<dbReference type="AlphaFoldDB" id="A0A059ZTZ9"/>
<evidence type="ECO:0000256" key="2">
    <source>
        <dbReference type="ARBA" id="ARBA00022692"/>
    </source>
</evidence>
<feature type="transmembrane region" description="Helical" evidence="6">
    <location>
        <begin position="115"/>
        <end position="132"/>
    </location>
</feature>
<comment type="subcellular location">
    <subcellularLocation>
        <location evidence="1">Endomembrane system</location>
        <topology evidence="1">Multi-pass membrane protein</topology>
    </subcellularLocation>
    <subcellularLocation>
        <location evidence="5">Membrane</location>
        <topology evidence="5">Multi-pass membrane protein</topology>
    </subcellularLocation>
</comment>
<dbReference type="PRINTS" id="PR01435">
    <property type="entry name" value="NPOXDRDTASE5"/>
</dbReference>
<dbReference type="PRINTS" id="PR01434">
    <property type="entry name" value="NADHDHGNASE5"/>
</dbReference>
<evidence type="ECO:0000313" key="9">
    <source>
        <dbReference type="EMBL" id="AIA56269.1"/>
    </source>
</evidence>
<feature type="transmembrane region" description="Helical" evidence="6">
    <location>
        <begin position="498"/>
        <end position="521"/>
    </location>
</feature>
<dbReference type="GO" id="GO:0012505">
    <property type="term" value="C:endomembrane system"/>
    <property type="evidence" value="ECO:0007669"/>
    <property type="project" value="UniProtKB-SubCell"/>
</dbReference>
<feature type="domain" description="NADH-Ubiquinone oxidoreductase (complex I) chain 5 N-terminal" evidence="8">
    <location>
        <begin position="66"/>
        <end position="116"/>
    </location>
</feature>
<evidence type="ECO:0000256" key="1">
    <source>
        <dbReference type="ARBA" id="ARBA00004127"/>
    </source>
</evidence>
<dbReference type="GO" id="GO:0008137">
    <property type="term" value="F:NADH dehydrogenase (ubiquinone) activity"/>
    <property type="evidence" value="ECO:0007669"/>
    <property type="project" value="InterPro"/>
</dbReference>
<dbReference type="InterPro" id="IPR001750">
    <property type="entry name" value="ND/Mrp_TM"/>
</dbReference>
<gene>
    <name evidence="9" type="ORF">Acaty_c2425</name>
</gene>
<dbReference type="InterPro" id="IPR001516">
    <property type="entry name" value="Proton_antipo_N"/>
</dbReference>
<feature type="transmembrane region" description="Helical" evidence="6">
    <location>
        <begin position="270"/>
        <end position="292"/>
    </location>
</feature>
<dbReference type="GO" id="GO:0042773">
    <property type="term" value="P:ATP synthesis coupled electron transport"/>
    <property type="evidence" value="ECO:0007669"/>
    <property type="project" value="InterPro"/>
</dbReference>
<feature type="domain" description="NADH:quinone oxidoreductase/Mrp antiporter transmembrane" evidence="7">
    <location>
        <begin position="132"/>
        <end position="414"/>
    </location>
</feature>
<dbReference type="PANTHER" id="PTHR42829">
    <property type="entry name" value="NADH-UBIQUINONE OXIDOREDUCTASE CHAIN 5"/>
    <property type="match status" value="1"/>
</dbReference>
<feature type="transmembrane region" description="Helical" evidence="6">
    <location>
        <begin position="374"/>
        <end position="395"/>
    </location>
</feature>
<keyword evidence="2 5" id="KW-0812">Transmembrane</keyword>
<feature type="transmembrane region" description="Helical" evidence="6">
    <location>
        <begin position="453"/>
        <end position="470"/>
    </location>
</feature>
<evidence type="ECO:0000259" key="8">
    <source>
        <dbReference type="Pfam" id="PF00662"/>
    </source>
</evidence>
<dbReference type="InterPro" id="IPR018393">
    <property type="entry name" value="NADHpl_OxRdtase_5_subgr"/>
</dbReference>
<dbReference type="InterPro" id="IPR003945">
    <property type="entry name" value="NU5C-like"/>
</dbReference>
<dbReference type="Pfam" id="PF00361">
    <property type="entry name" value="Proton_antipo_M"/>
    <property type="match status" value="1"/>
</dbReference>
<keyword evidence="3 6" id="KW-1133">Transmembrane helix</keyword>
<reference evidence="9 10" key="1">
    <citation type="journal article" date="2009" name="J. Bacteriol.">
        <title>Draft genome sequence of the extremely acidophilic bacterium Acidithiobacillus caldus ATCC 51756 reveals metabolic versatility in the genus Acidithiobacillus.</title>
        <authorList>
            <person name="Valdes J."/>
            <person name="Quatrini R."/>
            <person name="Hallberg K."/>
            <person name="Dopson M."/>
            <person name="Valenzuela P.D."/>
            <person name="Holmes D.S."/>
        </authorList>
    </citation>
    <scope>NUCLEOTIDE SEQUENCE [LARGE SCALE GENOMIC DNA]</scope>
    <source>
        <strain evidence="10">ATCC 51756 / DSM 8584 / KU</strain>
    </source>
</reference>
<dbReference type="Proteomes" id="UP000005522">
    <property type="component" value="Chromosome"/>
</dbReference>
<evidence type="ECO:0000256" key="4">
    <source>
        <dbReference type="ARBA" id="ARBA00023136"/>
    </source>
</evidence>
<name>A0A059ZTZ9_ACICK</name>
<keyword evidence="9" id="KW-0830">Ubiquinone</keyword>
<dbReference type="NCBIfam" id="TIGR01974">
    <property type="entry name" value="NDH_I_L"/>
    <property type="match status" value="1"/>
</dbReference>
<feature type="transmembrane region" description="Helical" evidence="6">
    <location>
        <begin position="246"/>
        <end position="264"/>
    </location>
</feature>
<dbReference type="Pfam" id="PF00662">
    <property type="entry name" value="Proton_antipo_N"/>
    <property type="match status" value="1"/>
</dbReference>
<dbReference type="EC" id="1.6.5.3" evidence="9"/>
<feature type="transmembrane region" description="Helical" evidence="6">
    <location>
        <begin position="332"/>
        <end position="354"/>
    </location>
</feature>
<protein>
    <submittedName>
        <fullName evidence="9">NADH-ubiquinone oxidoreductase chain L</fullName>
        <ecNumber evidence="9">1.6.5.3</ecNumber>
    </submittedName>
</protein>